<evidence type="ECO:0000256" key="1">
    <source>
        <dbReference type="ARBA" id="ARBA00004141"/>
    </source>
</evidence>
<dbReference type="InterPro" id="IPR052241">
    <property type="entry name" value="SLC66/Scramblase_ANY1"/>
</dbReference>
<protein>
    <submittedName>
        <fullName evidence="7">LALA0S01e10198g1_1</fullName>
    </submittedName>
</protein>
<dbReference type="RefSeq" id="XP_022626653.1">
    <property type="nucleotide sequence ID" value="XM_022774569.1"/>
</dbReference>
<dbReference type="Pfam" id="PF04193">
    <property type="entry name" value="PQ-loop"/>
    <property type="match status" value="1"/>
</dbReference>
<comment type="subcellular location">
    <subcellularLocation>
        <location evidence="1">Membrane</location>
        <topology evidence="1">Multi-pass membrane protein</topology>
    </subcellularLocation>
</comment>
<reference evidence="7 8" key="1">
    <citation type="submission" date="2014-12" db="EMBL/GenBank/DDBJ databases">
        <authorList>
            <person name="Neuveglise Cecile"/>
        </authorList>
    </citation>
    <scope>NUCLEOTIDE SEQUENCE [LARGE SCALE GENOMIC DNA]</scope>
    <source>
        <strain evidence="7 8">CBS 12615</strain>
    </source>
</reference>
<feature type="transmembrane region" description="Helical" evidence="6">
    <location>
        <begin position="208"/>
        <end position="229"/>
    </location>
</feature>
<evidence type="ECO:0000256" key="2">
    <source>
        <dbReference type="ARBA" id="ARBA00022692"/>
    </source>
</evidence>
<dbReference type="GO" id="GO:0005769">
    <property type="term" value="C:early endosome"/>
    <property type="evidence" value="ECO:0007669"/>
    <property type="project" value="EnsemblFungi"/>
</dbReference>
<feature type="transmembrane region" description="Helical" evidence="6">
    <location>
        <begin position="101"/>
        <end position="121"/>
    </location>
</feature>
<dbReference type="GO" id="GO:0017128">
    <property type="term" value="F:phospholipid scramblase activity"/>
    <property type="evidence" value="ECO:0007669"/>
    <property type="project" value="EnsemblFungi"/>
</dbReference>
<proteinExistence type="predicted"/>
<feature type="transmembrane region" description="Helical" evidence="6">
    <location>
        <begin position="275"/>
        <end position="294"/>
    </location>
</feature>
<evidence type="ECO:0000313" key="8">
    <source>
        <dbReference type="Proteomes" id="UP000054304"/>
    </source>
</evidence>
<sequence>MAVVSAEVPSANGPGSPGGSGSGPGSYLPRIDQFYIPEWLTMQFVLNNMISFTPLLSYGTTVMSIQKSKTALGFSIDICATMLLASILRISYYLITPYDVVLLRQSLVMIVIQLVLLRTSLHYRPEEYKYDKLTPVESFAQLFHDVWVEYFPLHSFGSDWKQLLKSLSLKGLLQFVYKLCLVVVYKFLKFFDPSYRRYGSFWQWNREISFWMFLLYFSTAQLTVTLFVAKLMHWTSLAQTIGSAIGSLGLFIESLLPLPQISILNKLKSVQGFKLILLVSWLCGDVMKIGYLVFGASNISPLFLFFALFQMSLDFYIAGQYVYYRFYSPNEAEDNTSHESIELSSLSSAQAKTIDSNHH</sequence>
<feature type="transmembrane region" description="Helical" evidence="6">
    <location>
        <begin position="241"/>
        <end position="263"/>
    </location>
</feature>
<keyword evidence="4 6" id="KW-0472">Membrane</keyword>
<accession>A0A0C7MSX9</accession>
<name>A0A0C7MSX9_9SACH</name>
<dbReference type="EMBL" id="LN736360">
    <property type="protein sequence ID" value="CEP60409.1"/>
    <property type="molecule type" value="Genomic_DNA"/>
</dbReference>
<evidence type="ECO:0000256" key="3">
    <source>
        <dbReference type="ARBA" id="ARBA00022989"/>
    </source>
</evidence>
<dbReference type="InterPro" id="IPR006603">
    <property type="entry name" value="PQ-loop_rpt"/>
</dbReference>
<dbReference type="GO" id="GO:0010008">
    <property type="term" value="C:endosome membrane"/>
    <property type="evidence" value="ECO:0007669"/>
    <property type="project" value="EnsemblFungi"/>
</dbReference>
<dbReference type="GO" id="GO:0036258">
    <property type="term" value="P:multivesicular body assembly"/>
    <property type="evidence" value="ECO:0007669"/>
    <property type="project" value="EnsemblFungi"/>
</dbReference>
<dbReference type="Proteomes" id="UP000054304">
    <property type="component" value="Unassembled WGS sequence"/>
</dbReference>
<dbReference type="Gene3D" id="1.20.1280.290">
    <property type="match status" value="1"/>
</dbReference>
<evidence type="ECO:0000313" key="7">
    <source>
        <dbReference type="EMBL" id="CEP60409.1"/>
    </source>
</evidence>
<dbReference type="OrthoDB" id="292213at2759"/>
<feature type="region of interest" description="Disordered" evidence="5">
    <location>
        <begin position="1"/>
        <end position="23"/>
    </location>
</feature>
<dbReference type="PANTHER" id="PTHR14856:SF9">
    <property type="entry name" value="PQ-LOOP REPEAT-CONTAINING PROTEIN 1"/>
    <property type="match status" value="1"/>
</dbReference>
<dbReference type="PANTHER" id="PTHR14856">
    <property type="entry name" value="PQ-LOOP REPEAT-CONTAINING PROTEIN 1-LIKE PROTEIN"/>
    <property type="match status" value="1"/>
</dbReference>
<evidence type="ECO:0000256" key="6">
    <source>
        <dbReference type="SAM" id="Phobius"/>
    </source>
</evidence>
<keyword evidence="8" id="KW-1185">Reference proteome</keyword>
<dbReference type="STRING" id="1245769.A0A0C7MSX9"/>
<dbReference type="GO" id="GO:0005829">
    <property type="term" value="C:cytosol"/>
    <property type="evidence" value="ECO:0007669"/>
    <property type="project" value="GOC"/>
</dbReference>
<dbReference type="GO" id="GO:0042147">
    <property type="term" value="P:retrograde transport, endosome to Golgi"/>
    <property type="evidence" value="ECO:0007669"/>
    <property type="project" value="EnsemblFungi"/>
</dbReference>
<dbReference type="AlphaFoldDB" id="A0A0C7MSX9"/>
<evidence type="ECO:0000256" key="5">
    <source>
        <dbReference type="SAM" id="MobiDB-lite"/>
    </source>
</evidence>
<keyword evidence="3 6" id="KW-1133">Transmembrane helix</keyword>
<dbReference type="HOGENOM" id="CLU_049047_1_1_1"/>
<evidence type="ECO:0000256" key="4">
    <source>
        <dbReference type="ARBA" id="ARBA00023136"/>
    </source>
</evidence>
<organism evidence="7 8">
    <name type="scientific">Lachancea lanzarotensis</name>
    <dbReference type="NCBI Taxonomy" id="1245769"/>
    <lineage>
        <taxon>Eukaryota</taxon>
        <taxon>Fungi</taxon>
        <taxon>Dikarya</taxon>
        <taxon>Ascomycota</taxon>
        <taxon>Saccharomycotina</taxon>
        <taxon>Saccharomycetes</taxon>
        <taxon>Saccharomycetales</taxon>
        <taxon>Saccharomycetaceae</taxon>
        <taxon>Lachancea</taxon>
    </lineage>
</organism>
<feature type="transmembrane region" description="Helical" evidence="6">
    <location>
        <begin position="39"/>
        <end position="59"/>
    </location>
</feature>
<feature type="transmembrane region" description="Helical" evidence="6">
    <location>
        <begin position="301"/>
        <end position="323"/>
    </location>
</feature>
<dbReference type="GO" id="GO:0032588">
    <property type="term" value="C:trans-Golgi network membrane"/>
    <property type="evidence" value="ECO:0007669"/>
    <property type="project" value="EnsemblFungi"/>
</dbReference>
<keyword evidence="2 6" id="KW-0812">Transmembrane</keyword>
<feature type="transmembrane region" description="Helical" evidence="6">
    <location>
        <begin position="71"/>
        <end position="95"/>
    </location>
</feature>
<gene>
    <name evidence="7" type="ORF">LALA0_S01e10198g</name>
</gene>
<dbReference type="GeneID" id="34683797"/>
<feature type="transmembrane region" description="Helical" evidence="6">
    <location>
        <begin position="171"/>
        <end position="188"/>
    </location>
</feature>